<keyword evidence="1" id="KW-0812">Transmembrane</keyword>
<dbReference type="Gramene" id="Solyc09g037170.2.1">
    <property type="protein sequence ID" value="Solyc09g037170.2.1"/>
    <property type="gene ID" value="Solyc09g037170.2"/>
</dbReference>
<evidence type="ECO:0000313" key="4">
    <source>
        <dbReference type="Proteomes" id="UP000004994"/>
    </source>
</evidence>
<accession>A0A3Q7I2S3</accession>
<keyword evidence="4" id="KW-1185">Reference proteome</keyword>
<dbReference type="PaxDb" id="4081-Solyc09g037170.1.1"/>
<reference evidence="3" key="2">
    <citation type="submission" date="2019-01" db="UniProtKB">
        <authorList>
            <consortium name="EnsemblPlants"/>
        </authorList>
    </citation>
    <scope>IDENTIFICATION</scope>
    <source>
        <strain evidence="3">cv. Heinz 1706</strain>
    </source>
</reference>
<keyword evidence="2" id="KW-0732">Signal</keyword>
<dbReference type="InParanoid" id="A0A3Q7I2S3"/>
<dbReference type="AlphaFoldDB" id="A0A3Q7I2S3"/>
<keyword evidence="1" id="KW-0472">Membrane</keyword>
<feature type="chain" id="PRO_5018694490" evidence="2">
    <location>
        <begin position="23"/>
        <end position="146"/>
    </location>
</feature>
<proteinExistence type="predicted"/>
<feature type="transmembrane region" description="Helical" evidence="1">
    <location>
        <begin position="61"/>
        <end position="87"/>
    </location>
</feature>
<dbReference type="EnsemblPlants" id="Solyc09g037170.2.1">
    <property type="protein sequence ID" value="Solyc09g037170.2.1"/>
    <property type="gene ID" value="Solyc09g037170.2"/>
</dbReference>
<dbReference type="STRING" id="4081.A0A3Q7I2S3"/>
<organism evidence="3">
    <name type="scientific">Solanum lycopersicum</name>
    <name type="common">Tomato</name>
    <name type="synonym">Lycopersicon esculentum</name>
    <dbReference type="NCBI Taxonomy" id="4081"/>
    <lineage>
        <taxon>Eukaryota</taxon>
        <taxon>Viridiplantae</taxon>
        <taxon>Streptophyta</taxon>
        <taxon>Embryophyta</taxon>
        <taxon>Tracheophyta</taxon>
        <taxon>Spermatophyta</taxon>
        <taxon>Magnoliopsida</taxon>
        <taxon>eudicotyledons</taxon>
        <taxon>Gunneridae</taxon>
        <taxon>Pentapetalae</taxon>
        <taxon>asterids</taxon>
        <taxon>lamiids</taxon>
        <taxon>Solanales</taxon>
        <taxon>Solanaceae</taxon>
        <taxon>Solanoideae</taxon>
        <taxon>Solaneae</taxon>
        <taxon>Solanum</taxon>
        <taxon>Solanum subgen. Lycopersicon</taxon>
    </lineage>
</organism>
<evidence type="ECO:0000256" key="2">
    <source>
        <dbReference type="SAM" id="SignalP"/>
    </source>
</evidence>
<keyword evidence="1" id="KW-1133">Transmembrane helix</keyword>
<reference evidence="3" key="1">
    <citation type="journal article" date="2012" name="Nature">
        <title>The tomato genome sequence provides insights into fleshy fruit evolution.</title>
        <authorList>
            <consortium name="Tomato Genome Consortium"/>
        </authorList>
    </citation>
    <scope>NUCLEOTIDE SEQUENCE [LARGE SCALE GENOMIC DNA]</scope>
    <source>
        <strain evidence="3">cv. Heinz 1706</strain>
    </source>
</reference>
<feature type="signal peptide" evidence="2">
    <location>
        <begin position="1"/>
        <end position="22"/>
    </location>
</feature>
<evidence type="ECO:0000313" key="3">
    <source>
        <dbReference type="EnsemblPlants" id="Solyc09g037170.2.1"/>
    </source>
</evidence>
<dbReference type="Proteomes" id="UP000004994">
    <property type="component" value="Chromosome 9"/>
</dbReference>
<evidence type="ECO:0000256" key="1">
    <source>
        <dbReference type="SAM" id="Phobius"/>
    </source>
</evidence>
<sequence>MIMLGNLGQLSLFSAFIASSLSSVTETLCGQAYGKGQYQNFGTSTYSAIPVDKRLLSTDSSFILCGCFPDYGGLLLFSILAAVMICLEWWAFKLIILLSCLFPNLVLQCYDLLYSFGVPESTRISNEIEAWRSQVAKIDLAAVIVL</sequence>
<feature type="transmembrane region" description="Helical" evidence="1">
    <location>
        <begin position="94"/>
        <end position="113"/>
    </location>
</feature>
<dbReference type="PANTHER" id="PTHR11206">
    <property type="entry name" value="MULTIDRUG RESISTANCE PROTEIN"/>
    <property type="match status" value="1"/>
</dbReference>
<protein>
    <submittedName>
        <fullName evidence="3">Uncharacterized protein</fullName>
    </submittedName>
</protein>
<name>A0A3Q7I2S3_SOLLC</name>